<evidence type="ECO:0000256" key="2">
    <source>
        <dbReference type="ARBA" id="ARBA00022801"/>
    </source>
</evidence>
<evidence type="ECO:0000313" key="5">
    <source>
        <dbReference type="EMBL" id="KRN79247.1"/>
    </source>
</evidence>
<dbReference type="PANTHER" id="PTHR48081:SF8">
    <property type="entry name" value="ALPHA_BETA HYDROLASE FOLD-3 DOMAIN-CONTAINING PROTEIN-RELATED"/>
    <property type="match status" value="1"/>
</dbReference>
<dbReference type="Pfam" id="PF07859">
    <property type="entry name" value="Abhydrolase_3"/>
    <property type="match status" value="1"/>
</dbReference>
<evidence type="ECO:0000259" key="4">
    <source>
        <dbReference type="Pfam" id="PF07859"/>
    </source>
</evidence>
<dbReference type="AlphaFoldDB" id="A0A0R2JQ41"/>
<evidence type="ECO:0000256" key="3">
    <source>
        <dbReference type="PROSITE-ProRule" id="PRU10038"/>
    </source>
</evidence>
<dbReference type="STRING" id="53444.AYR59_06780"/>
<dbReference type="InterPro" id="IPR050300">
    <property type="entry name" value="GDXG_lipolytic_enzyme"/>
</dbReference>
<comment type="similarity">
    <text evidence="1">Belongs to the 'GDXG' lipolytic enzyme family.</text>
</comment>
<dbReference type="InterPro" id="IPR013094">
    <property type="entry name" value="AB_hydrolase_3"/>
</dbReference>
<comment type="caution">
    <text evidence="5">The sequence shown here is derived from an EMBL/GenBank/DDBJ whole genome shotgun (WGS) entry which is preliminary data.</text>
</comment>
<dbReference type="PANTHER" id="PTHR48081">
    <property type="entry name" value="AB HYDROLASE SUPERFAMILY PROTEIN C4A8.06C"/>
    <property type="match status" value="1"/>
</dbReference>
<dbReference type="Proteomes" id="UP000051565">
    <property type="component" value="Unassembled WGS sequence"/>
</dbReference>
<dbReference type="PROSITE" id="PS01174">
    <property type="entry name" value="LIPASE_GDXG_SER"/>
    <property type="match status" value="1"/>
</dbReference>
<gene>
    <name evidence="5" type="ORF">IV52_GL000655</name>
</gene>
<dbReference type="InterPro" id="IPR033140">
    <property type="entry name" value="Lipase_GDXG_put_SER_AS"/>
</dbReference>
<feature type="active site" evidence="3">
    <location>
        <position position="234"/>
    </location>
</feature>
<name>A0A0R2JQ41_9LACO</name>
<accession>A0A0R2JQ41</accession>
<dbReference type="EMBL" id="JQBT01000032">
    <property type="protein sequence ID" value="KRN79247.1"/>
    <property type="molecule type" value="Genomic_DNA"/>
</dbReference>
<dbReference type="InterPro" id="IPR029058">
    <property type="entry name" value="AB_hydrolase_fold"/>
</dbReference>
<dbReference type="GO" id="GO:0016787">
    <property type="term" value="F:hydrolase activity"/>
    <property type="evidence" value="ECO:0007669"/>
    <property type="project" value="UniProtKB-KW"/>
</dbReference>
<dbReference type="PATRIC" id="fig|1122148.6.peg.677"/>
<dbReference type="OrthoDB" id="9815425at2"/>
<organism evidence="5 6">
    <name type="scientific">Fructilactobacillus lindneri DSM 20690 = JCM 11027</name>
    <dbReference type="NCBI Taxonomy" id="1122148"/>
    <lineage>
        <taxon>Bacteria</taxon>
        <taxon>Bacillati</taxon>
        <taxon>Bacillota</taxon>
        <taxon>Bacilli</taxon>
        <taxon>Lactobacillales</taxon>
        <taxon>Lactobacillaceae</taxon>
        <taxon>Fructilactobacillus</taxon>
    </lineage>
</organism>
<keyword evidence="2" id="KW-0378">Hydrolase</keyword>
<keyword evidence="6" id="KW-1185">Reference proteome</keyword>
<sequence length="396" mass="44609">MFKNVIIFYLDYTKFKNKKEIFTMRTKNFWSPTTLDYYTCLNKISPNYDFANFKRDDNNVLVLKKASEISGEVDQALVKYETSKQGGFVPGSKATKRMTNQNYSQTAKKTLAIRAAMGSENLDISFAVSETEIDLGDVILEKYEAENISSQSKPCFVYYHGGDFYGGSALNAKNFCKKLAADCRGIVFAVDYRLTPEVTATQLLADCQKAVTYVNQHADELKINRERIYVSGDSAGGNIAAVMSYLDAAHDVNLIKGQVLIYPMVDNREKAHQLELGEMPDDQKKLVRDMDAGNIDAIDILKDIYADSDNQMTDKTISPAAMSENEFAKMPRTMVIAAEFDCLNDQGYQYACSVAKHRNDTTYLYYGGMMHAFIDKVGIVPQSQDVIREMSLWAER</sequence>
<dbReference type="SUPFAM" id="SSF53474">
    <property type="entry name" value="alpha/beta-Hydrolases"/>
    <property type="match status" value="1"/>
</dbReference>
<feature type="domain" description="Alpha/beta hydrolase fold-3" evidence="4">
    <location>
        <begin position="156"/>
        <end position="374"/>
    </location>
</feature>
<proteinExistence type="inferred from homology"/>
<evidence type="ECO:0000256" key="1">
    <source>
        <dbReference type="ARBA" id="ARBA00010515"/>
    </source>
</evidence>
<protein>
    <submittedName>
        <fullName evidence="5">Lipase</fullName>
    </submittedName>
</protein>
<reference evidence="5 6" key="1">
    <citation type="journal article" date="2015" name="Genome Announc.">
        <title>Expanding the biotechnology potential of lactobacilli through comparative genomics of 213 strains and associated genera.</title>
        <authorList>
            <person name="Sun Z."/>
            <person name="Harris H.M."/>
            <person name="McCann A."/>
            <person name="Guo C."/>
            <person name="Argimon S."/>
            <person name="Zhang W."/>
            <person name="Yang X."/>
            <person name="Jeffery I.B."/>
            <person name="Cooney J.C."/>
            <person name="Kagawa T.F."/>
            <person name="Liu W."/>
            <person name="Song Y."/>
            <person name="Salvetti E."/>
            <person name="Wrobel A."/>
            <person name="Rasinkangas P."/>
            <person name="Parkhill J."/>
            <person name="Rea M.C."/>
            <person name="O'Sullivan O."/>
            <person name="Ritari J."/>
            <person name="Douillard F.P."/>
            <person name="Paul Ross R."/>
            <person name="Yang R."/>
            <person name="Briner A.E."/>
            <person name="Felis G.E."/>
            <person name="de Vos W.M."/>
            <person name="Barrangou R."/>
            <person name="Klaenhammer T.R."/>
            <person name="Caufield P.W."/>
            <person name="Cui Y."/>
            <person name="Zhang H."/>
            <person name="O'Toole P.W."/>
        </authorList>
    </citation>
    <scope>NUCLEOTIDE SEQUENCE [LARGE SCALE GENOMIC DNA]</scope>
    <source>
        <strain evidence="5 6">DSM 20690</strain>
    </source>
</reference>
<dbReference type="Gene3D" id="3.40.50.1820">
    <property type="entry name" value="alpha/beta hydrolase"/>
    <property type="match status" value="1"/>
</dbReference>
<evidence type="ECO:0000313" key="6">
    <source>
        <dbReference type="Proteomes" id="UP000051565"/>
    </source>
</evidence>